<feature type="domain" description="Methyltransferase" evidence="1">
    <location>
        <begin position="43"/>
        <end position="132"/>
    </location>
</feature>
<dbReference type="SUPFAM" id="SSF53335">
    <property type="entry name" value="S-adenosyl-L-methionine-dependent methyltransferases"/>
    <property type="match status" value="1"/>
</dbReference>
<name>I0V5U3_9PSEU</name>
<keyword evidence="2" id="KW-0808">Transferase</keyword>
<dbReference type="GO" id="GO:0032259">
    <property type="term" value="P:methylation"/>
    <property type="evidence" value="ECO:0007669"/>
    <property type="project" value="UniProtKB-KW"/>
</dbReference>
<organism evidence="2 3">
    <name type="scientific">Saccharomonospora xinjiangensis XJ-54</name>
    <dbReference type="NCBI Taxonomy" id="882086"/>
    <lineage>
        <taxon>Bacteria</taxon>
        <taxon>Bacillati</taxon>
        <taxon>Actinomycetota</taxon>
        <taxon>Actinomycetes</taxon>
        <taxon>Pseudonocardiales</taxon>
        <taxon>Pseudonocardiaceae</taxon>
        <taxon>Saccharomonospora</taxon>
    </lineage>
</organism>
<dbReference type="HOGENOM" id="CLU_056435_6_0_11"/>
<dbReference type="EMBL" id="JH636049">
    <property type="protein sequence ID" value="EID55496.1"/>
    <property type="molecule type" value="Genomic_DNA"/>
</dbReference>
<accession>I0V5U3</accession>
<keyword evidence="2" id="KW-0489">Methyltransferase</keyword>
<dbReference type="Gene3D" id="3.40.50.150">
    <property type="entry name" value="Vaccinia Virus protein VP39"/>
    <property type="match status" value="1"/>
</dbReference>
<dbReference type="Pfam" id="PF13649">
    <property type="entry name" value="Methyltransf_25"/>
    <property type="match status" value="1"/>
</dbReference>
<dbReference type="Proteomes" id="UP000004691">
    <property type="component" value="Unassembled WGS sequence"/>
</dbReference>
<dbReference type="CDD" id="cd02440">
    <property type="entry name" value="AdoMet_MTases"/>
    <property type="match status" value="1"/>
</dbReference>
<evidence type="ECO:0000313" key="2">
    <source>
        <dbReference type="EMBL" id="EID55496.1"/>
    </source>
</evidence>
<dbReference type="InterPro" id="IPR041698">
    <property type="entry name" value="Methyltransf_25"/>
</dbReference>
<dbReference type="InterPro" id="IPR029063">
    <property type="entry name" value="SAM-dependent_MTases_sf"/>
</dbReference>
<dbReference type="eggNOG" id="COG2890">
    <property type="taxonomic scope" value="Bacteria"/>
</dbReference>
<dbReference type="GO" id="GO:0008168">
    <property type="term" value="F:methyltransferase activity"/>
    <property type="evidence" value="ECO:0007669"/>
    <property type="project" value="UniProtKB-KW"/>
</dbReference>
<gene>
    <name evidence="2" type="ORF">SacxiDRAFT_3291</name>
</gene>
<dbReference type="OrthoDB" id="3471769at2"/>
<dbReference type="AlphaFoldDB" id="I0V5U3"/>
<keyword evidence="3" id="KW-1185">Reference proteome</keyword>
<evidence type="ECO:0000313" key="3">
    <source>
        <dbReference type="Proteomes" id="UP000004691"/>
    </source>
</evidence>
<evidence type="ECO:0000259" key="1">
    <source>
        <dbReference type="Pfam" id="PF13649"/>
    </source>
</evidence>
<proteinExistence type="predicted"/>
<dbReference type="RefSeq" id="WP_006239669.1">
    <property type="nucleotide sequence ID" value="NZ_JH636049.1"/>
</dbReference>
<protein>
    <submittedName>
        <fullName evidence="2">Putative methyltransferase</fullName>
    </submittedName>
</protein>
<reference evidence="2 3" key="1">
    <citation type="submission" date="2012-01" db="EMBL/GenBank/DDBJ databases">
        <title>Improved High-Quality Draft sequence of Saccharomonospora xinjiangensis XJ-54.</title>
        <authorList>
            <consortium name="US DOE Joint Genome Institute"/>
            <person name="Lucas S."/>
            <person name="Han J."/>
            <person name="Lapidus A."/>
            <person name="Cheng J.-F."/>
            <person name="Goodwin L."/>
            <person name="Pitluck S."/>
            <person name="Peters L."/>
            <person name="Mikhailova N."/>
            <person name="Teshima H."/>
            <person name="Detter J.C."/>
            <person name="Han C."/>
            <person name="Tapia R."/>
            <person name="Land M."/>
            <person name="Hauser L."/>
            <person name="Kyrpides N."/>
            <person name="Ivanova N."/>
            <person name="Pagani I."/>
            <person name="Brambilla E.-M."/>
            <person name="Klenk H.-P."/>
            <person name="Woyke T."/>
        </authorList>
    </citation>
    <scope>NUCLEOTIDE SEQUENCE [LARGE SCALE GENOMIC DNA]</scope>
    <source>
        <strain evidence="2 3">XJ-54</strain>
    </source>
</reference>
<sequence>MRRESWRDDAARWNARYAATPPAFEPHPLVKQACGVGFPDGPVLELACGRSGSALALAARGRRVLAVDTSDVALRQLRTEAHRRGLGGQLWCVLADARAFVPVRGAFGLVLATLFWDAAVFRSAREAVAPGGLLAWEALAESGEAGATRFRVRPGQLAAELGERWEILAEGEARTPQRHGTCWVLARAALR</sequence>
<dbReference type="STRING" id="882086.SacxiDRAFT_3291"/>